<sequence>MRLDVEILGADGTFVNTMPDVRFDPADRAVYACCEGDLARRTVGTIVVDRSWSNDRGERRLLAELTTQGELER</sequence>
<protein>
    <submittedName>
        <fullName evidence="1">Uncharacterized protein</fullName>
    </submittedName>
</protein>
<gene>
    <name evidence="1" type="ORF">DB32_000796</name>
</gene>
<keyword evidence="2" id="KW-1185">Reference proteome</keyword>
<dbReference type="Proteomes" id="UP000034883">
    <property type="component" value="Chromosome"/>
</dbReference>
<evidence type="ECO:0000313" key="1">
    <source>
        <dbReference type="EMBL" id="AKF03647.1"/>
    </source>
</evidence>
<dbReference type="EMBL" id="CP011125">
    <property type="protein sequence ID" value="AKF03647.1"/>
    <property type="molecule type" value="Genomic_DNA"/>
</dbReference>
<reference evidence="1 2" key="1">
    <citation type="submission" date="2015-03" db="EMBL/GenBank/DDBJ databases">
        <title>Genome assembly of Sandaracinus amylolyticus DSM 53668.</title>
        <authorList>
            <person name="Sharma G."/>
            <person name="Subramanian S."/>
        </authorList>
    </citation>
    <scope>NUCLEOTIDE SEQUENCE [LARGE SCALE GENOMIC DNA]</scope>
    <source>
        <strain evidence="1 2">DSM 53668</strain>
    </source>
</reference>
<proteinExistence type="predicted"/>
<dbReference type="AlphaFoldDB" id="A0A0F6YFG8"/>
<name>A0A0F6YFG8_9BACT</name>
<dbReference type="KEGG" id="samy:DB32_000796"/>
<evidence type="ECO:0000313" key="2">
    <source>
        <dbReference type="Proteomes" id="UP000034883"/>
    </source>
</evidence>
<accession>A0A0F6YFG8</accession>
<dbReference type="RefSeq" id="WP_053231083.1">
    <property type="nucleotide sequence ID" value="NZ_CP011125.1"/>
</dbReference>
<organism evidence="1 2">
    <name type="scientific">Sandaracinus amylolyticus</name>
    <dbReference type="NCBI Taxonomy" id="927083"/>
    <lineage>
        <taxon>Bacteria</taxon>
        <taxon>Pseudomonadati</taxon>
        <taxon>Myxococcota</taxon>
        <taxon>Polyangia</taxon>
        <taxon>Polyangiales</taxon>
        <taxon>Sandaracinaceae</taxon>
        <taxon>Sandaracinus</taxon>
    </lineage>
</organism>